<dbReference type="InterPro" id="IPR015813">
    <property type="entry name" value="Pyrv/PenolPyrv_kinase-like_dom"/>
</dbReference>
<proteinExistence type="inferred from homology"/>
<evidence type="ECO:0000256" key="3">
    <source>
        <dbReference type="ARBA" id="ARBA00008663"/>
    </source>
</evidence>
<feature type="domain" description="Pyruvate kinase barrel" evidence="14">
    <location>
        <begin position="327"/>
        <end position="572"/>
    </location>
</feature>
<evidence type="ECO:0000256" key="10">
    <source>
        <dbReference type="ARBA" id="ARBA00022842"/>
    </source>
</evidence>
<keyword evidence="5" id="KW-0808">Transferase</keyword>
<evidence type="ECO:0000313" key="16">
    <source>
        <dbReference type="Proteomes" id="UP000298154"/>
    </source>
</evidence>
<evidence type="ECO:0000256" key="12">
    <source>
        <dbReference type="ARBA" id="ARBA00023317"/>
    </source>
</evidence>
<evidence type="ECO:0000256" key="8">
    <source>
        <dbReference type="ARBA" id="ARBA00022777"/>
    </source>
</evidence>
<dbReference type="AlphaFoldDB" id="A0A4R9AQX0"/>
<dbReference type="Proteomes" id="UP000298154">
    <property type="component" value="Unassembled WGS sequence"/>
</dbReference>
<dbReference type="InterPro" id="IPR015806">
    <property type="entry name" value="Pyrv_Knase_insert_dom_sf"/>
</dbReference>
<keyword evidence="7" id="KW-0547">Nucleotide-binding</keyword>
<gene>
    <name evidence="15" type="ORF">E3T47_06650</name>
</gene>
<name>A0A4R9AQX0_9MICO</name>
<dbReference type="InterPro" id="IPR001697">
    <property type="entry name" value="Pyr_Knase"/>
</dbReference>
<keyword evidence="8 15" id="KW-0418">Kinase</keyword>
<accession>A0A4R9AQX0</accession>
<dbReference type="NCBIfam" id="NF011314">
    <property type="entry name" value="PRK14725.1"/>
    <property type="match status" value="1"/>
</dbReference>
<dbReference type="Gene3D" id="3.20.20.60">
    <property type="entry name" value="Phosphoenolpyruvate-binding domains"/>
    <property type="match status" value="2"/>
</dbReference>
<evidence type="ECO:0000256" key="6">
    <source>
        <dbReference type="ARBA" id="ARBA00022723"/>
    </source>
</evidence>
<evidence type="ECO:0000256" key="7">
    <source>
        <dbReference type="ARBA" id="ARBA00022741"/>
    </source>
</evidence>
<dbReference type="GO" id="GO:0004743">
    <property type="term" value="F:pyruvate kinase activity"/>
    <property type="evidence" value="ECO:0007669"/>
    <property type="project" value="UniProtKB-EC"/>
</dbReference>
<dbReference type="RefSeq" id="WP_134555357.1">
    <property type="nucleotide sequence ID" value="NZ_SOHK01000009.1"/>
</dbReference>
<dbReference type="Gene3D" id="2.40.33.10">
    <property type="entry name" value="PK beta-barrel domain-like"/>
    <property type="match status" value="2"/>
</dbReference>
<keyword evidence="10" id="KW-0460">Magnesium</keyword>
<dbReference type="GO" id="GO:0000287">
    <property type="term" value="F:magnesium ion binding"/>
    <property type="evidence" value="ECO:0007669"/>
    <property type="project" value="InterPro"/>
</dbReference>
<sequence>MTSLELTDLISLRADVESLRADLLLAELRQADEISAVQPRHAHSATNLVHYVELRTHDLRDLQARLARRGLTSLGRTESHVLASIDGLLRTLTLLISPVGDVGPGAVDAFSPAASQPPDGGVLLTRNSALLLGSRPEHRSTRIMVTLPSETATDKAMVQSMLESGMDLARINCAHDGPTVWAAMIANIRSAEASTGRRCLVAMDLGGPKLRTGPIKAGPEVIKVKPLRSPTGTVLKRGVVWLGTRPDNAVALGAPVIPITDLSWVDRRRVGDEIRLVDTRGAHRTLTVEQTFSGGCLVSLPQTVYFAPGLAVAGARDERAVGAFVGTLNPTEQFLLVHRGDTLILTADLSPANATTDGTHRIGCTLPVAFQEAHPGERVMLDDGKIDGVIIAVTSTEITIVVHRAGIDGTKLRAEKGINLPDTLLSISALTDQDAADLDFVRAHADIVNMSFVRSADDVRDLLSHLEGNPELGIVLKIETVAAFEALPQILLEAMRWQNVGVMIARGDLAVEVGFERLAEVQEEILWLCEAAHVPVIWATQVLDTLARTGLPSRAEVTDAAMAERAECVMLNKGPFIAEAISMLAGILRRMQGHTDKKRSLLRRLRAWDLDMTEATSPPMNSVPGEAPRARGRASTERP</sequence>
<comment type="cofactor">
    <cofactor evidence="1">
        <name>K(+)</name>
        <dbReference type="ChEBI" id="CHEBI:29103"/>
    </cofactor>
</comment>
<dbReference type="InterPro" id="IPR011037">
    <property type="entry name" value="Pyrv_Knase-like_insert_dom_sf"/>
</dbReference>
<comment type="pathway">
    <text evidence="2">Carbohydrate degradation; glycolysis; pyruvate from D-glyceraldehyde 3-phosphate: step 5/5.</text>
</comment>
<feature type="region of interest" description="Disordered" evidence="13">
    <location>
        <begin position="613"/>
        <end position="639"/>
    </location>
</feature>
<dbReference type="InterPro" id="IPR040442">
    <property type="entry name" value="Pyrv_kinase-like_dom_sf"/>
</dbReference>
<evidence type="ECO:0000256" key="2">
    <source>
        <dbReference type="ARBA" id="ARBA00004997"/>
    </source>
</evidence>
<dbReference type="OrthoDB" id="9812123at2"/>
<keyword evidence="12 15" id="KW-0670">Pyruvate</keyword>
<dbReference type="SUPFAM" id="SSF51621">
    <property type="entry name" value="Phosphoenolpyruvate/pyruvate domain"/>
    <property type="match status" value="1"/>
</dbReference>
<keyword evidence="6" id="KW-0479">Metal-binding</keyword>
<evidence type="ECO:0000256" key="1">
    <source>
        <dbReference type="ARBA" id="ARBA00001958"/>
    </source>
</evidence>
<protein>
    <recommendedName>
        <fullName evidence="4">pyruvate kinase</fullName>
        <ecNumber evidence="4">2.7.1.40</ecNumber>
    </recommendedName>
</protein>
<dbReference type="GO" id="GO:0016301">
    <property type="term" value="F:kinase activity"/>
    <property type="evidence" value="ECO:0007669"/>
    <property type="project" value="UniProtKB-KW"/>
</dbReference>
<reference evidence="15 16" key="1">
    <citation type="submission" date="2019-03" db="EMBL/GenBank/DDBJ databases">
        <title>Genomics of glacier-inhabiting Cryobacterium strains.</title>
        <authorList>
            <person name="Liu Q."/>
            <person name="Xin Y.-H."/>
        </authorList>
    </citation>
    <scope>NUCLEOTIDE SEQUENCE [LARGE SCALE GENOMIC DNA]</scope>
    <source>
        <strain evidence="15 16">Sr36</strain>
    </source>
</reference>
<dbReference type="UniPathway" id="UPA00109">
    <property type="reaction ID" value="UER00188"/>
</dbReference>
<dbReference type="GO" id="GO:0030955">
    <property type="term" value="F:potassium ion binding"/>
    <property type="evidence" value="ECO:0007669"/>
    <property type="project" value="InterPro"/>
</dbReference>
<evidence type="ECO:0000313" key="15">
    <source>
        <dbReference type="EMBL" id="TFD66838.1"/>
    </source>
</evidence>
<comment type="similarity">
    <text evidence="3">Belongs to the pyruvate kinase family.</text>
</comment>
<evidence type="ECO:0000256" key="13">
    <source>
        <dbReference type="SAM" id="MobiDB-lite"/>
    </source>
</evidence>
<dbReference type="EMBL" id="SOHK01000009">
    <property type="protein sequence ID" value="TFD66838.1"/>
    <property type="molecule type" value="Genomic_DNA"/>
</dbReference>
<dbReference type="PANTHER" id="PTHR11817">
    <property type="entry name" value="PYRUVATE KINASE"/>
    <property type="match status" value="1"/>
</dbReference>
<keyword evidence="9" id="KW-0067">ATP-binding</keyword>
<evidence type="ECO:0000256" key="5">
    <source>
        <dbReference type="ARBA" id="ARBA00022679"/>
    </source>
</evidence>
<organism evidence="15 16">
    <name type="scientific">Cryobacterium ruanii</name>
    <dbReference type="NCBI Taxonomy" id="1259197"/>
    <lineage>
        <taxon>Bacteria</taxon>
        <taxon>Bacillati</taxon>
        <taxon>Actinomycetota</taxon>
        <taxon>Actinomycetes</taxon>
        <taxon>Micrococcales</taxon>
        <taxon>Microbacteriaceae</taxon>
        <taxon>Cryobacterium</taxon>
    </lineage>
</organism>
<dbReference type="SUPFAM" id="SSF50800">
    <property type="entry name" value="PK beta-barrel domain-like"/>
    <property type="match status" value="1"/>
</dbReference>
<feature type="domain" description="Pyruvate kinase barrel" evidence="14">
    <location>
        <begin position="139"/>
        <end position="225"/>
    </location>
</feature>
<keyword evidence="16" id="KW-1185">Reference proteome</keyword>
<dbReference type="Pfam" id="PF00224">
    <property type="entry name" value="PK"/>
    <property type="match status" value="2"/>
</dbReference>
<keyword evidence="11" id="KW-0324">Glycolysis</keyword>
<dbReference type="EC" id="2.7.1.40" evidence="4"/>
<evidence type="ECO:0000256" key="11">
    <source>
        <dbReference type="ARBA" id="ARBA00023152"/>
    </source>
</evidence>
<dbReference type="GO" id="GO:0005524">
    <property type="term" value="F:ATP binding"/>
    <property type="evidence" value="ECO:0007669"/>
    <property type="project" value="UniProtKB-KW"/>
</dbReference>
<comment type="caution">
    <text evidence="15">The sequence shown here is derived from an EMBL/GenBank/DDBJ whole genome shotgun (WGS) entry which is preliminary data.</text>
</comment>
<evidence type="ECO:0000256" key="4">
    <source>
        <dbReference type="ARBA" id="ARBA00012142"/>
    </source>
</evidence>
<evidence type="ECO:0000256" key="9">
    <source>
        <dbReference type="ARBA" id="ARBA00022840"/>
    </source>
</evidence>
<evidence type="ECO:0000259" key="14">
    <source>
        <dbReference type="Pfam" id="PF00224"/>
    </source>
</evidence>
<dbReference type="InterPro" id="IPR015793">
    <property type="entry name" value="Pyrv_Knase_brl"/>
</dbReference>